<feature type="region of interest" description="Disordered" evidence="2">
    <location>
        <begin position="263"/>
        <end position="306"/>
    </location>
</feature>
<dbReference type="Ensembl" id="ENSPSTT00000003483.1">
    <property type="protein sequence ID" value="ENSPSTP00000003324.1"/>
    <property type="gene ID" value="ENSPSTG00000002432.1"/>
</dbReference>
<dbReference type="GO" id="GO:0030183">
    <property type="term" value="P:B cell differentiation"/>
    <property type="evidence" value="ECO:0007669"/>
    <property type="project" value="TreeGrafter"/>
</dbReference>
<dbReference type="Pfam" id="PF07686">
    <property type="entry name" value="V-set"/>
    <property type="match status" value="1"/>
</dbReference>
<accession>A0A8C9EPP4</accession>
<evidence type="ECO:0000256" key="1">
    <source>
        <dbReference type="ARBA" id="ARBA00023319"/>
    </source>
</evidence>
<keyword evidence="1" id="KW-0393">Immunoglobulin domain</keyword>
<dbReference type="SMART" id="SM00406">
    <property type="entry name" value="IGv"/>
    <property type="match status" value="1"/>
</dbReference>
<feature type="chain" id="PRO_5034317125" description="Ig-like domain-containing protein" evidence="3">
    <location>
        <begin position="21"/>
        <end position="306"/>
    </location>
</feature>
<evidence type="ECO:0000256" key="3">
    <source>
        <dbReference type="SAM" id="SignalP"/>
    </source>
</evidence>
<dbReference type="PANTHER" id="PTHR14334">
    <property type="entry name" value="B-CELL ANTIGEN RECEPTOR COMPLEX-ASSOCIATED PROTEIN"/>
    <property type="match status" value="1"/>
</dbReference>
<reference evidence="5" key="1">
    <citation type="submission" date="2025-08" db="UniProtKB">
        <authorList>
            <consortium name="Ensembl"/>
        </authorList>
    </citation>
    <scope>IDENTIFICATION</scope>
</reference>
<protein>
    <recommendedName>
        <fullName evidence="4">Ig-like domain-containing protein</fullName>
    </recommendedName>
</protein>
<name>A0A8C9EPP4_PAVCR</name>
<evidence type="ECO:0000313" key="5">
    <source>
        <dbReference type="Ensembl" id="ENSPSTP00000003324.1"/>
    </source>
</evidence>
<keyword evidence="3" id="KW-0732">Signal</keyword>
<proteinExistence type="predicted"/>
<dbReference type="InterPro" id="IPR013783">
    <property type="entry name" value="Ig-like_fold"/>
</dbReference>
<dbReference type="SMART" id="SM00409">
    <property type="entry name" value="IG"/>
    <property type="match status" value="1"/>
</dbReference>
<dbReference type="GO" id="GO:0050853">
    <property type="term" value="P:B cell receptor signaling pathway"/>
    <property type="evidence" value="ECO:0007669"/>
    <property type="project" value="TreeGrafter"/>
</dbReference>
<keyword evidence="6" id="KW-1185">Reference proteome</keyword>
<dbReference type="SUPFAM" id="SSF48726">
    <property type="entry name" value="Immunoglobulin"/>
    <property type="match status" value="1"/>
</dbReference>
<dbReference type="InterPro" id="IPR036179">
    <property type="entry name" value="Ig-like_dom_sf"/>
</dbReference>
<evidence type="ECO:0000313" key="6">
    <source>
        <dbReference type="Proteomes" id="UP000694428"/>
    </source>
</evidence>
<dbReference type="InterPro" id="IPR013106">
    <property type="entry name" value="Ig_V-set"/>
</dbReference>
<feature type="domain" description="Ig-like" evidence="4">
    <location>
        <begin position="134"/>
        <end position="226"/>
    </location>
</feature>
<evidence type="ECO:0000259" key="4">
    <source>
        <dbReference type="PROSITE" id="PS50835"/>
    </source>
</evidence>
<dbReference type="AlphaFoldDB" id="A0A8C9EPP4"/>
<reference evidence="5" key="2">
    <citation type="submission" date="2025-09" db="UniProtKB">
        <authorList>
            <consortium name="Ensembl"/>
        </authorList>
    </citation>
    <scope>IDENTIFICATION</scope>
</reference>
<evidence type="ECO:0000256" key="2">
    <source>
        <dbReference type="SAM" id="MobiDB-lite"/>
    </source>
</evidence>
<dbReference type="Gene3D" id="2.60.40.10">
    <property type="entry name" value="Immunoglobulins"/>
    <property type="match status" value="1"/>
</dbReference>
<organism evidence="5 6">
    <name type="scientific">Pavo cristatus</name>
    <name type="common">Indian peafowl</name>
    <name type="synonym">Blue peafowl</name>
    <dbReference type="NCBI Taxonomy" id="9049"/>
    <lineage>
        <taxon>Eukaryota</taxon>
        <taxon>Metazoa</taxon>
        <taxon>Chordata</taxon>
        <taxon>Craniata</taxon>
        <taxon>Vertebrata</taxon>
        <taxon>Euteleostomi</taxon>
        <taxon>Archelosauria</taxon>
        <taxon>Archosauria</taxon>
        <taxon>Dinosauria</taxon>
        <taxon>Saurischia</taxon>
        <taxon>Theropoda</taxon>
        <taxon>Coelurosauria</taxon>
        <taxon>Aves</taxon>
        <taxon>Neognathae</taxon>
        <taxon>Galloanserae</taxon>
        <taxon>Galliformes</taxon>
        <taxon>Phasianidae</taxon>
        <taxon>Phasianinae</taxon>
        <taxon>Pavo</taxon>
    </lineage>
</organism>
<dbReference type="GO" id="GO:0009897">
    <property type="term" value="C:external side of plasma membrane"/>
    <property type="evidence" value="ECO:0007669"/>
    <property type="project" value="TreeGrafter"/>
</dbReference>
<feature type="signal peptide" evidence="3">
    <location>
        <begin position="1"/>
        <end position="20"/>
    </location>
</feature>
<dbReference type="CDD" id="cd00099">
    <property type="entry name" value="IgV"/>
    <property type="match status" value="1"/>
</dbReference>
<dbReference type="Proteomes" id="UP000694428">
    <property type="component" value="Unplaced"/>
</dbReference>
<dbReference type="InterPro" id="IPR003599">
    <property type="entry name" value="Ig_sub"/>
</dbReference>
<sequence length="306" mass="33339">MPCSPSGAILLLLLPGAALAQLRIRQSPAQLWVRPGHTAELNCSTDGGWNAGWHRAVSWYREQPGSRLRFIYRSSNSSPSDGKYSGMRRAEGLFSLYISAVRREDSGFYYCSSTVYPFEFGDGTRLVVTDAAEPALFILLPVDADLHEPPPAAIPLLCHLYDVPEGWDVVGWHRGNASPVTATSMDERGVLSTWSLTWLTAERRDGTVGCTAMQSSTGRTISVTTSQPSSTAQCLQWLPAVLLPSVLAITIQLMLQLCRKPHIGGPGAPQPPRQRRPPPPSHRAAGRSQETEYAAVALRAPSPRVQ</sequence>
<dbReference type="GO" id="GO:0019815">
    <property type="term" value="C:B cell receptor complex"/>
    <property type="evidence" value="ECO:0007669"/>
    <property type="project" value="TreeGrafter"/>
</dbReference>
<feature type="domain" description="Ig-like" evidence="4">
    <location>
        <begin position="15"/>
        <end position="114"/>
    </location>
</feature>
<dbReference type="PROSITE" id="PS50835">
    <property type="entry name" value="IG_LIKE"/>
    <property type="match status" value="2"/>
</dbReference>
<dbReference type="InterPro" id="IPR007110">
    <property type="entry name" value="Ig-like_dom"/>
</dbReference>
<feature type="compositionally biased region" description="Pro residues" evidence="2">
    <location>
        <begin position="268"/>
        <end position="281"/>
    </location>
</feature>